<evidence type="ECO:0000256" key="2">
    <source>
        <dbReference type="SAM" id="MobiDB-lite"/>
    </source>
</evidence>
<feature type="compositionally biased region" description="Basic and acidic residues" evidence="2">
    <location>
        <begin position="8"/>
        <end position="20"/>
    </location>
</feature>
<organism evidence="3 4">
    <name type="scientific">Salvia divinorum</name>
    <name type="common">Maria pastora</name>
    <name type="synonym">Diviner's sage</name>
    <dbReference type="NCBI Taxonomy" id="28513"/>
    <lineage>
        <taxon>Eukaryota</taxon>
        <taxon>Viridiplantae</taxon>
        <taxon>Streptophyta</taxon>
        <taxon>Embryophyta</taxon>
        <taxon>Tracheophyta</taxon>
        <taxon>Spermatophyta</taxon>
        <taxon>Magnoliopsida</taxon>
        <taxon>eudicotyledons</taxon>
        <taxon>Gunneridae</taxon>
        <taxon>Pentapetalae</taxon>
        <taxon>asterids</taxon>
        <taxon>lamiids</taxon>
        <taxon>Lamiales</taxon>
        <taxon>Lamiaceae</taxon>
        <taxon>Nepetoideae</taxon>
        <taxon>Mentheae</taxon>
        <taxon>Salviinae</taxon>
        <taxon>Salvia</taxon>
        <taxon>Salvia subgen. Calosphace</taxon>
    </lineage>
</organism>
<dbReference type="AlphaFoldDB" id="A0ABD1GU92"/>
<comment type="caution">
    <text evidence="3">The sequence shown here is derived from an EMBL/GenBank/DDBJ whole genome shotgun (WGS) entry which is preliminary data.</text>
</comment>
<dbReference type="PANTHER" id="PTHR34283">
    <property type="entry name" value="PROTEIN RESPONSE TO LOW SULFUR 1"/>
    <property type="match status" value="1"/>
</dbReference>
<proteinExistence type="predicted"/>
<sequence length="97" mass="11482">MNPLPRKPAPEKEETLQKRIGTMEKELRSSLEREEKMRRELERIRERLRVAEEGEERLCSQLAETEAEAVENAREYRAHVMALTEQISHAKQLVQKK</sequence>
<dbReference type="PANTHER" id="PTHR34283:SF1">
    <property type="entry name" value="PROTEIN RESPONSE TO LOW SULFUR 1"/>
    <property type="match status" value="1"/>
</dbReference>
<dbReference type="EMBL" id="JBEAFC010000008">
    <property type="protein sequence ID" value="KAL1547325.1"/>
    <property type="molecule type" value="Genomic_DNA"/>
</dbReference>
<feature type="region of interest" description="Disordered" evidence="2">
    <location>
        <begin position="1"/>
        <end position="20"/>
    </location>
</feature>
<keyword evidence="1" id="KW-0175">Coiled coil</keyword>
<gene>
    <name evidence="3" type="ORF">AAHA92_23817</name>
</gene>
<dbReference type="Proteomes" id="UP001567538">
    <property type="component" value="Unassembled WGS sequence"/>
</dbReference>
<feature type="coiled-coil region" evidence="1">
    <location>
        <begin position="24"/>
        <end position="54"/>
    </location>
</feature>
<evidence type="ECO:0000313" key="4">
    <source>
        <dbReference type="Proteomes" id="UP001567538"/>
    </source>
</evidence>
<name>A0ABD1GU92_SALDI</name>
<keyword evidence="4" id="KW-1185">Reference proteome</keyword>
<evidence type="ECO:0000256" key="1">
    <source>
        <dbReference type="SAM" id="Coils"/>
    </source>
</evidence>
<evidence type="ECO:0000313" key="3">
    <source>
        <dbReference type="EMBL" id="KAL1547325.1"/>
    </source>
</evidence>
<reference evidence="3 4" key="1">
    <citation type="submission" date="2024-06" db="EMBL/GenBank/DDBJ databases">
        <title>A chromosome level genome sequence of Diviner's sage (Salvia divinorum).</title>
        <authorList>
            <person name="Ford S.A."/>
            <person name="Ro D.-K."/>
            <person name="Ness R.W."/>
            <person name="Phillips M.A."/>
        </authorList>
    </citation>
    <scope>NUCLEOTIDE SEQUENCE [LARGE SCALE GENOMIC DNA]</scope>
    <source>
        <strain evidence="3">SAF-2024a</strain>
        <tissue evidence="3">Leaf</tissue>
    </source>
</reference>
<protein>
    <submittedName>
        <fullName evidence="3">Uncharacterized protein</fullName>
    </submittedName>
</protein>
<accession>A0ABD1GU92</accession>
<dbReference type="InterPro" id="IPR039282">
    <property type="entry name" value="LSU"/>
</dbReference>